<dbReference type="Gene3D" id="3.30.70.2650">
    <property type="match status" value="1"/>
</dbReference>
<keyword evidence="1" id="KW-0472">Membrane</keyword>
<dbReference type="GO" id="GO:0006351">
    <property type="term" value="P:DNA-templated transcription"/>
    <property type="evidence" value="ECO:0007669"/>
    <property type="project" value="TreeGrafter"/>
</dbReference>
<gene>
    <name evidence="3" type="ORF">A3C82_00605</name>
</gene>
<sequence length="192" mass="23053">MSKYKYYFKKPKVEIAKDILLWLITGSAVVLAASSPYFIRNIMSGLEKRNRKPYSNKKAYDTFYRLQKEGCINFARQKNQLYVSLTEKGKRRAGVYQINDLQLHKSKQWDGLWRVVIFDIKEKHRIKREALRGFLKRLEFYPLQQSVWLSPYECRDEVRLLKDFFGFQDEEVRLLITGDIENDSKLRKHFQL</sequence>
<keyword evidence="1" id="KW-0812">Transmembrane</keyword>
<dbReference type="PANTHER" id="PTHR30319:SF1">
    <property type="entry name" value="TRANSCRIPTIONAL REPRESSOR PAAX"/>
    <property type="match status" value="1"/>
</dbReference>
<dbReference type="InterPro" id="IPR048846">
    <property type="entry name" value="PaaX-like_central"/>
</dbReference>
<reference evidence="3 4" key="1">
    <citation type="journal article" date="2016" name="Nat. Commun.">
        <title>Thousands of microbial genomes shed light on interconnected biogeochemical processes in an aquifer system.</title>
        <authorList>
            <person name="Anantharaman K."/>
            <person name="Brown C.T."/>
            <person name="Hug L.A."/>
            <person name="Sharon I."/>
            <person name="Castelle C.J."/>
            <person name="Probst A.J."/>
            <person name="Thomas B.C."/>
            <person name="Singh A."/>
            <person name="Wilkins M.J."/>
            <person name="Karaoz U."/>
            <person name="Brodie E.L."/>
            <person name="Williams K.H."/>
            <person name="Hubbard S.S."/>
            <person name="Banfield J.F."/>
        </authorList>
    </citation>
    <scope>NUCLEOTIDE SEQUENCE [LARGE SCALE GENOMIC DNA]</scope>
</reference>
<comment type="caution">
    <text evidence="3">The sequence shown here is derived from an EMBL/GenBank/DDBJ whole genome shotgun (WGS) entry which is preliminary data.</text>
</comment>
<dbReference type="STRING" id="1802451.A3C82_00605"/>
<proteinExistence type="predicted"/>
<feature type="transmembrane region" description="Helical" evidence="1">
    <location>
        <begin position="20"/>
        <end position="39"/>
    </location>
</feature>
<keyword evidence="1" id="KW-1133">Transmembrane helix</keyword>
<evidence type="ECO:0000259" key="2">
    <source>
        <dbReference type="Pfam" id="PF20803"/>
    </source>
</evidence>
<dbReference type="AlphaFoldDB" id="A0A1G2R2T6"/>
<feature type="domain" description="Transcriptional repressor PaaX-like central Cas2-like" evidence="2">
    <location>
        <begin position="107"/>
        <end position="175"/>
    </location>
</feature>
<protein>
    <recommendedName>
        <fullName evidence="2">Transcriptional repressor PaaX-like central Cas2-like domain-containing protein</fullName>
    </recommendedName>
</protein>
<dbReference type="Proteomes" id="UP000176901">
    <property type="component" value="Unassembled WGS sequence"/>
</dbReference>
<dbReference type="PANTHER" id="PTHR30319">
    <property type="entry name" value="PHENYLACETIC ACID REGULATOR-RELATED TRANSCRIPTIONAL REPRESSOR"/>
    <property type="match status" value="1"/>
</dbReference>
<name>A0A1G2R2T6_9BACT</name>
<evidence type="ECO:0000256" key="1">
    <source>
        <dbReference type="SAM" id="Phobius"/>
    </source>
</evidence>
<organism evidence="3 4">
    <name type="scientific">Candidatus Wildermuthbacteria bacterium RIFCSPHIGHO2_02_FULL_47_12</name>
    <dbReference type="NCBI Taxonomy" id="1802451"/>
    <lineage>
        <taxon>Bacteria</taxon>
        <taxon>Candidatus Wildermuthiibacteriota</taxon>
    </lineage>
</organism>
<accession>A0A1G2R2T6</accession>
<dbReference type="EMBL" id="MHTW01000027">
    <property type="protein sequence ID" value="OHA66709.1"/>
    <property type="molecule type" value="Genomic_DNA"/>
</dbReference>
<dbReference type="Pfam" id="PF20803">
    <property type="entry name" value="PaaX_M"/>
    <property type="match status" value="1"/>
</dbReference>
<evidence type="ECO:0000313" key="3">
    <source>
        <dbReference type="EMBL" id="OHA66709.1"/>
    </source>
</evidence>
<evidence type="ECO:0000313" key="4">
    <source>
        <dbReference type="Proteomes" id="UP000176901"/>
    </source>
</evidence>